<proteinExistence type="predicted"/>
<gene>
    <name evidence="1" type="primary">NUC1</name>
    <name evidence="1" type="ORF">FBU59_001756</name>
</gene>
<evidence type="ECO:0000313" key="2">
    <source>
        <dbReference type="Proteomes" id="UP001150603"/>
    </source>
</evidence>
<accession>A0ACC1JCW8</accession>
<dbReference type="Proteomes" id="UP001150603">
    <property type="component" value="Unassembled WGS sequence"/>
</dbReference>
<sequence>MRATLVLTLSALALTTLTSAGPVQVRQSPPDDILKYGNPAPVSDQRIRSRYAIAYNRALRIPHWSAEHLNVANLQGTADRTDIPFSEDTSLPEPFRALLKDYVSSGYDRGHMCPAADAKVNMDALTETFLLSNIAPQVGVGFNRHYWAYLESFVRDLTKQFDDVYVVTGSLFLPTKDAATGKWRVTYEVIGNPPNVAVPTHFFKVILGVTGGSNFALGGFALPNQKIDSKTELTTFSQPLEFIEKASGLTFFDKVDRSAATELCKTITCKLTA</sequence>
<protein>
    <submittedName>
        <fullName evidence="1">Nuclease</fullName>
    </submittedName>
</protein>
<dbReference type="EMBL" id="JANBPW010000843">
    <property type="protein sequence ID" value="KAJ1948086.1"/>
    <property type="molecule type" value="Genomic_DNA"/>
</dbReference>
<comment type="caution">
    <text evidence="1">The sequence shown here is derived from an EMBL/GenBank/DDBJ whole genome shotgun (WGS) entry which is preliminary data.</text>
</comment>
<organism evidence="1 2">
    <name type="scientific">Linderina macrospora</name>
    <dbReference type="NCBI Taxonomy" id="4868"/>
    <lineage>
        <taxon>Eukaryota</taxon>
        <taxon>Fungi</taxon>
        <taxon>Fungi incertae sedis</taxon>
        <taxon>Zoopagomycota</taxon>
        <taxon>Kickxellomycotina</taxon>
        <taxon>Kickxellomycetes</taxon>
        <taxon>Kickxellales</taxon>
        <taxon>Kickxellaceae</taxon>
        <taxon>Linderina</taxon>
    </lineage>
</organism>
<reference evidence="1" key="1">
    <citation type="submission" date="2022-07" db="EMBL/GenBank/DDBJ databases">
        <title>Phylogenomic reconstructions and comparative analyses of Kickxellomycotina fungi.</title>
        <authorList>
            <person name="Reynolds N.K."/>
            <person name="Stajich J.E."/>
            <person name="Barry K."/>
            <person name="Grigoriev I.V."/>
            <person name="Crous P."/>
            <person name="Smith M.E."/>
        </authorList>
    </citation>
    <scope>NUCLEOTIDE SEQUENCE</scope>
    <source>
        <strain evidence="1">NRRL 5244</strain>
    </source>
</reference>
<keyword evidence="2" id="KW-1185">Reference proteome</keyword>
<evidence type="ECO:0000313" key="1">
    <source>
        <dbReference type="EMBL" id="KAJ1948086.1"/>
    </source>
</evidence>
<name>A0ACC1JCW8_9FUNG</name>